<dbReference type="RefSeq" id="WP_156331042.1">
    <property type="nucleotide sequence ID" value="NZ_AP014854.2"/>
</dbReference>
<keyword evidence="1" id="KW-0812">Transmembrane</keyword>
<evidence type="ECO:0000313" key="2">
    <source>
        <dbReference type="EMBL" id="BAR99987.1"/>
    </source>
</evidence>
<keyword evidence="1" id="KW-1133">Transmembrane helix</keyword>
<gene>
    <name evidence="2" type="ORF">BV133_2394</name>
    <name evidence="3" type="ORF">BVIRIDIS_17660</name>
</gene>
<reference evidence="2" key="1">
    <citation type="journal article" date="2015" name="Genome Announc.">
        <title>Complete Genome Sequence of the Bacteriochlorophyll b-Producing Photosynthetic Bacterium Blastochloris viridis.</title>
        <authorList>
            <person name="Tsukatani Y."/>
            <person name="Hirose Y."/>
            <person name="Harada J."/>
            <person name="Misawa N."/>
            <person name="Mori K."/>
            <person name="Inoue K."/>
            <person name="Tamiaki H."/>
        </authorList>
    </citation>
    <scope>NUCLEOTIDE SEQUENCE [LARGE SCALE GENOMIC DNA]</scope>
    <source>
        <strain evidence="2">DSM 133</strain>
    </source>
</reference>
<dbReference type="NCBIfam" id="NF040909">
    <property type="entry name" value="OadG_rel_small"/>
    <property type="match status" value="1"/>
</dbReference>
<dbReference type="KEGG" id="bvr:BVIR_2320"/>
<sequence length="45" mass="4804">MDKWSFGLVMMVGGVAGTFLMLAVLVGSISLLKRIFPVSTDDGSR</sequence>
<accession>A0A0H5BCP3</accession>
<evidence type="ECO:0000256" key="1">
    <source>
        <dbReference type="SAM" id="Phobius"/>
    </source>
</evidence>
<reference evidence="3" key="2">
    <citation type="submission" date="2015-11" db="EMBL/GenBank/DDBJ databases">
        <authorList>
            <person name="Zhang Y."/>
            <person name="Guo Z."/>
        </authorList>
    </citation>
    <scope>NUCLEOTIDE SEQUENCE</scope>
    <source>
        <strain evidence="3">1</strain>
    </source>
</reference>
<feature type="transmembrane region" description="Helical" evidence="1">
    <location>
        <begin position="6"/>
        <end position="26"/>
    </location>
</feature>
<protein>
    <submittedName>
        <fullName evidence="3">Uncharacterized protein</fullName>
    </submittedName>
</protein>
<evidence type="ECO:0000313" key="3">
    <source>
        <dbReference type="EMBL" id="CUU42751.1"/>
    </source>
</evidence>
<dbReference type="STRING" id="1079.BVIR_2320"/>
<proteinExistence type="predicted"/>
<name>A0A0H5BCP3_BLAVI</name>
<dbReference type="EMBL" id="LN907867">
    <property type="protein sequence ID" value="CUU42751.1"/>
    <property type="molecule type" value="Genomic_DNA"/>
</dbReference>
<organism evidence="3 4">
    <name type="scientific">Blastochloris viridis</name>
    <name type="common">Rhodopseudomonas viridis</name>
    <dbReference type="NCBI Taxonomy" id="1079"/>
    <lineage>
        <taxon>Bacteria</taxon>
        <taxon>Pseudomonadati</taxon>
        <taxon>Pseudomonadota</taxon>
        <taxon>Alphaproteobacteria</taxon>
        <taxon>Hyphomicrobiales</taxon>
        <taxon>Blastochloridaceae</taxon>
        <taxon>Blastochloris</taxon>
    </lineage>
</organism>
<keyword evidence="1" id="KW-0472">Membrane</keyword>
<keyword evidence="4" id="KW-1185">Reference proteome</keyword>
<dbReference type="EMBL" id="AP014854">
    <property type="protein sequence ID" value="BAR99987.1"/>
    <property type="molecule type" value="Genomic_DNA"/>
</dbReference>
<dbReference type="OrthoDB" id="7961018at2"/>
<dbReference type="AlphaFoldDB" id="A0A0H5BCP3"/>
<dbReference type="Proteomes" id="UP000065734">
    <property type="component" value="Chromosome I"/>
</dbReference>
<reference evidence="4" key="3">
    <citation type="journal article" date="2016" name="Genome Announc.">
        <title>Revised genome sequence of the purple photosynthetic bacterium Blastochloris viridis.</title>
        <authorList>
            <person name="Liu L.N."/>
            <person name="Faulkner M."/>
            <person name="Liu X."/>
            <person name="Huang F."/>
            <person name="Darby A.C."/>
            <person name="Hall N."/>
        </authorList>
    </citation>
    <scope>NUCLEOTIDE SEQUENCE [LARGE SCALE GENOMIC DNA]</scope>
    <source>
        <strain evidence="4">ATCC 19567 / DSM 133 / F</strain>
    </source>
</reference>
<evidence type="ECO:0000313" key="4">
    <source>
        <dbReference type="Proteomes" id="UP000065734"/>
    </source>
</evidence>